<dbReference type="GO" id="GO:0008270">
    <property type="term" value="F:zinc ion binding"/>
    <property type="evidence" value="ECO:0007669"/>
    <property type="project" value="InterPro"/>
</dbReference>
<keyword evidence="2" id="KW-0862">Zinc</keyword>
<name>A0A8H8BV97_9HELO</name>
<evidence type="ECO:0000259" key="8">
    <source>
        <dbReference type="PROSITE" id="PS50048"/>
    </source>
</evidence>
<organism evidence="9 10">
    <name type="scientific">Cadophora malorum</name>
    <dbReference type="NCBI Taxonomy" id="108018"/>
    <lineage>
        <taxon>Eukaryota</taxon>
        <taxon>Fungi</taxon>
        <taxon>Dikarya</taxon>
        <taxon>Ascomycota</taxon>
        <taxon>Pezizomycotina</taxon>
        <taxon>Leotiomycetes</taxon>
        <taxon>Helotiales</taxon>
        <taxon>Ploettnerulaceae</taxon>
        <taxon>Cadophora</taxon>
    </lineage>
</organism>
<dbReference type="CDD" id="cd00067">
    <property type="entry name" value="GAL4"/>
    <property type="match status" value="1"/>
</dbReference>
<dbReference type="GO" id="GO:0003677">
    <property type="term" value="F:DNA binding"/>
    <property type="evidence" value="ECO:0007669"/>
    <property type="project" value="UniProtKB-KW"/>
</dbReference>
<keyword evidence="5" id="KW-0804">Transcription</keyword>
<keyword evidence="6" id="KW-0539">Nucleus</keyword>
<evidence type="ECO:0000256" key="3">
    <source>
        <dbReference type="ARBA" id="ARBA00023015"/>
    </source>
</evidence>
<evidence type="ECO:0000256" key="4">
    <source>
        <dbReference type="ARBA" id="ARBA00023125"/>
    </source>
</evidence>
<dbReference type="Pfam" id="PF11951">
    <property type="entry name" value="Fungal_trans_2"/>
    <property type="match status" value="1"/>
</dbReference>
<evidence type="ECO:0000256" key="2">
    <source>
        <dbReference type="ARBA" id="ARBA00022833"/>
    </source>
</evidence>
<keyword evidence="3" id="KW-0805">Transcription regulation</keyword>
<dbReference type="Gene3D" id="4.10.240.10">
    <property type="entry name" value="Zn(2)-C6 fungal-type DNA-binding domain"/>
    <property type="match status" value="1"/>
</dbReference>
<dbReference type="Pfam" id="PF00172">
    <property type="entry name" value="Zn_clus"/>
    <property type="match status" value="1"/>
</dbReference>
<dbReference type="SMART" id="SM00066">
    <property type="entry name" value="GAL4"/>
    <property type="match status" value="1"/>
</dbReference>
<evidence type="ECO:0000256" key="1">
    <source>
        <dbReference type="ARBA" id="ARBA00022723"/>
    </source>
</evidence>
<dbReference type="PANTHER" id="PTHR36206:SF13">
    <property type="entry name" value="TRANSCRIPTIONAL REGULATORY PROTEIN MOC3"/>
    <property type="match status" value="1"/>
</dbReference>
<dbReference type="AlphaFoldDB" id="A0A8H8BV97"/>
<accession>A0A8H8BV97</accession>
<dbReference type="OrthoDB" id="2593732at2759"/>
<comment type="caution">
    <text evidence="9">The sequence shown here is derived from an EMBL/GenBank/DDBJ whole genome shotgun (WGS) entry which is preliminary data.</text>
</comment>
<dbReference type="Proteomes" id="UP000664132">
    <property type="component" value="Unassembled WGS sequence"/>
</dbReference>
<evidence type="ECO:0000256" key="7">
    <source>
        <dbReference type="SAM" id="MobiDB-lite"/>
    </source>
</evidence>
<evidence type="ECO:0000256" key="6">
    <source>
        <dbReference type="ARBA" id="ARBA00023242"/>
    </source>
</evidence>
<dbReference type="SUPFAM" id="SSF57701">
    <property type="entry name" value="Zn2/Cys6 DNA-binding domain"/>
    <property type="match status" value="1"/>
</dbReference>
<gene>
    <name evidence="9" type="ORF">IFR04_001555</name>
</gene>
<dbReference type="InterPro" id="IPR052360">
    <property type="entry name" value="Transcr_Regulatory_Proteins"/>
</dbReference>
<keyword evidence="4" id="KW-0238">DNA-binding</keyword>
<proteinExistence type="predicted"/>
<keyword evidence="10" id="KW-1185">Reference proteome</keyword>
<dbReference type="PROSITE" id="PS00463">
    <property type="entry name" value="ZN2_CY6_FUNGAL_1"/>
    <property type="match status" value="1"/>
</dbReference>
<feature type="compositionally biased region" description="Low complexity" evidence="7">
    <location>
        <begin position="53"/>
        <end position="66"/>
    </location>
</feature>
<dbReference type="GO" id="GO:0000981">
    <property type="term" value="F:DNA-binding transcription factor activity, RNA polymerase II-specific"/>
    <property type="evidence" value="ECO:0007669"/>
    <property type="project" value="InterPro"/>
</dbReference>
<dbReference type="InterPro" id="IPR036864">
    <property type="entry name" value="Zn2-C6_fun-type_DNA-bd_sf"/>
</dbReference>
<sequence length="623" mass="70619">MDRRIRVRTGCITCRRRRVKCDEGKPACSRCRTANFECGGYDPPRSAGEFPGPRSSSRTSPQQSSRENSSELVQDLAWRHTNWRMEELPLYHHFITTTATRLFRNDHIEFWRDQVAQMSYGVDIVYEALLAIGAMHRATLLACQHRDLQGAAQMKVLGLKSYGKTLQMLPSHLGSTSVPDILAIMAVLMLLAYFECFMENPKGAFGHLWAAIQLMRRSEEHLSERDISNMIPVYDAMLRLDFLAQKVVPYACSSFLRFSDKAIMERPFWNRPAIEYSSMAIHDRIASEGFRQIQIICAHNTFSRVVWGCWSPVSERPNRAELLGFYSEMQLWKANSPGTFDACRELDVIQALDPKDVATHPIPPPPCRFMCNDAALNLATANCYLGCAVAMISTTDPDPQPRELEAFNLVYQTLSITAGLTGRDNQYSPMPYKPCDAVNMGISTLLYHGARRCYSVSWQQWIIDTLRVIGQEGLSNGFAMANTIDIMCQLQEKMNRNNPERLGINSYLGPLRSRLIPLLMPVSEDGDILAFFMRYGYTELDNDEDAVQVVAKASWRQDSQGVMQALKVDVYDSVISDDVNLPLRPHAFDLFDSWRQAVQGGWHGYLSTNVREGFIELPQALIT</sequence>
<dbReference type="PROSITE" id="PS50048">
    <property type="entry name" value="ZN2_CY6_FUNGAL_2"/>
    <property type="match status" value="1"/>
</dbReference>
<evidence type="ECO:0000313" key="10">
    <source>
        <dbReference type="Proteomes" id="UP000664132"/>
    </source>
</evidence>
<feature type="domain" description="Zn(2)-C6 fungal-type" evidence="8">
    <location>
        <begin position="10"/>
        <end position="38"/>
    </location>
</feature>
<dbReference type="InterPro" id="IPR021858">
    <property type="entry name" value="Fun_TF"/>
</dbReference>
<dbReference type="EMBL" id="JAFJYH010000011">
    <property type="protein sequence ID" value="KAG4425405.1"/>
    <property type="molecule type" value="Genomic_DNA"/>
</dbReference>
<feature type="region of interest" description="Disordered" evidence="7">
    <location>
        <begin position="45"/>
        <end position="71"/>
    </location>
</feature>
<dbReference type="InterPro" id="IPR001138">
    <property type="entry name" value="Zn2Cys6_DnaBD"/>
</dbReference>
<dbReference type="PANTHER" id="PTHR36206">
    <property type="entry name" value="ASPERCRYPTIN BIOSYNTHESIS CLUSTER-SPECIFIC TRANSCRIPTION REGULATOR ATNN-RELATED"/>
    <property type="match status" value="1"/>
</dbReference>
<protein>
    <recommendedName>
        <fullName evidence="8">Zn(2)-C6 fungal-type domain-containing protein</fullName>
    </recommendedName>
</protein>
<reference evidence="9" key="1">
    <citation type="submission" date="2021-02" db="EMBL/GenBank/DDBJ databases">
        <title>Genome sequence Cadophora malorum strain M34.</title>
        <authorList>
            <person name="Stefanovic E."/>
            <person name="Vu D."/>
            <person name="Scully C."/>
            <person name="Dijksterhuis J."/>
            <person name="Roader J."/>
            <person name="Houbraken J."/>
        </authorList>
    </citation>
    <scope>NUCLEOTIDE SEQUENCE</scope>
    <source>
        <strain evidence="9">M34</strain>
    </source>
</reference>
<evidence type="ECO:0000256" key="5">
    <source>
        <dbReference type="ARBA" id="ARBA00023163"/>
    </source>
</evidence>
<evidence type="ECO:0000313" key="9">
    <source>
        <dbReference type="EMBL" id="KAG4425405.1"/>
    </source>
</evidence>
<keyword evidence="1" id="KW-0479">Metal-binding</keyword>